<feature type="disulfide bond" evidence="15">
    <location>
        <begin position="373"/>
        <end position="396"/>
    </location>
</feature>
<dbReference type="Proteomes" id="UP000085678">
    <property type="component" value="Unplaced"/>
</dbReference>
<keyword evidence="2" id="KW-0964">Secreted</keyword>
<dbReference type="Pfam" id="PF19030">
    <property type="entry name" value="TSP1_ADAMTS"/>
    <property type="match status" value="1"/>
</dbReference>
<keyword evidence="19" id="KW-1185">Reference proteome</keyword>
<evidence type="ECO:0000256" key="9">
    <source>
        <dbReference type="ARBA" id="ARBA00022833"/>
    </source>
</evidence>
<dbReference type="PANTHER" id="PTHR13723:SF20">
    <property type="entry name" value="A DISINTEGRIN AND METALLOPROTEINASE WITH THROMBOSPONDIN MOTIFS 13"/>
    <property type="match status" value="1"/>
</dbReference>
<dbReference type="AlphaFoldDB" id="A0A1S3JUF4"/>
<dbReference type="InterPro" id="IPR013273">
    <property type="entry name" value="ADAMTS/ADAMTS-like"/>
</dbReference>
<keyword evidence="11 15" id="KW-1015">Disulfide bond</keyword>
<proteinExistence type="predicted"/>
<feature type="binding site" evidence="14">
    <location>
        <position position="306"/>
    </location>
    <ligand>
        <name>Ca(2+)</name>
        <dbReference type="ChEBI" id="CHEBI:29108"/>
        <label>1</label>
    </ligand>
</feature>
<evidence type="ECO:0000256" key="15">
    <source>
        <dbReference type="PIRSR" id="PIRSR613273-3"/>
    </source>
</evidence>
<evidence type="ECO:0000256" key="4">
    <source>
        <dbReference type="ARBA" id="ARBA00022670"/>
    </source>
</evidence>
<dbReference type="InterPro" id="IPR000884">
    <property type="entry name" value="TSP1_rpt"/>
</dbReference>
<feature type="disulfide bond" evidence="15">
    <location>
        <begin position="493"/>
        <end position="505"/>
    </location>
</feature>
<dbReference type="Pfam" id="PF01562">
    <property type="entry name" value="Pep_M12B_propep"/>
    <property type="match status" value="1"/>
</dbReference>
<keyword evidence="6 17" id="KW-0732">Signal</keyword>
<feature type="binding site" evidence="14">
    <location>
        <position position="216"/>
    </location>
    <ligand>
        <name>Ca(2+)</name>
        <dbReference type="ChEBI" id="CHEBI:29108"/>
        <label>1</label>
    </ligand>
</feature>
<gene>
    <name evidence="20" type="primary">LOC106176057</name>
</gene>
<keyword evidence="9 14" id="KW-0862">Zinc</keyword>
<evidence type="ECO:0000256" key="2">
    <source>
        <dbReference type="ARBA" id="ARBA00022525"/>
    </source>
</evidence>
<dbReference type="OrthoDB" id="6156443at2759"/>
<evidence type="ECO:0000313" key="19">
    <source>
        <dbReference type="Proteomes" id="UP000085678"/>
    </source>
</evidence>
<keyword evidence="4" id="KW-0645">Protease</keyword>
<feature type="binding site" evidence="14 16">
    <location>
        <position position="366"/>
    </location>
    <ligand>
        <name>Zn(2+)</name>
        <dbReference type="ChEBI" id="CHEBI:29105"/>
        <note>catalytic</note>
    </ligand>
</feature>
<feature type="disulfide bond" evidence="15">
    <location>
        <begin position="439"/>
        <end position="471"/>
    </location>
</feature>
<keyword evidence="3" id="KW-0272">Extracellular matrix</keyword>
<dbReference type="PANTHER" id="PTHR13723">
    <property type="entry name" value="ADAMTS A DISINTEGRIN AND METALLOPROTEASE WITH THROMBOSPONDIN MOTIFS PROTEASE"/>
    <property type="match status" value="1"/>
</dbReference>
<evidence type="ECO:0000256" key="13">
    <source>
        <dbReference type="PIRSR" id="PIRSR613273-1"/>
    </source>
</evidence>
<dbReference type="RefSeq" id="XP_013413726.1">
    <property type="nucleotide sequence ID" value="XM_013558272.2"/>
</dbReference>
<feature type="binding site" evidence="14">
    <location>
        <position position="412"/>
    </location>
    <ligand>
        <name>Ca(2+)</name>
        <dbReference type="ChEBI" id="CHEBI:29108"/>
        <label>1</label>
    </ligand>
</feature>
<dbReference type="Pfam" id="PF19236">
    <property type="entry name" value="ADAMTS_CR_3"/>
    <property type="match status" value="1"/>
</dbReference>
<dbReference type="GO" id="GO:0030198">
    <property type="term" value="P:extracellular matrix organization"/>
    <property type="evidence" value="ECO:0007669"/>
    <property type="project" value="InterPro"/>
</dbReference>
<organism evidence="19 20">
    <name type="scientific">Lingula anatina</name>
    <name type="common">Brachiopod</name>
    <name type="synonym">Lingula unguis</name>
    <dbReference type="NCBI Taxonomy" id="7574"/>
    <lineage>
        <taxon>Eukaryota</taxon>
        <taxon>Metazoa</taxon>
        <taxon>Spiralia</taxon>
        <taxon>Lophotrochozoa</taxon>
        <taxon>Brachiopoda</taxon>
        <taxon>Linguliformea</taxon>
        <taxon>Lingulata</taxon>
        <taxon>Lingulida</taxon>
        <taxon>Linguloidea</taxon>
        <taxon>Lingulidae</taxon>
        <taxon>Lingula</taxon>
    </lineage>
</organism>
<accession>A0A1S3JUF4</accession>
<evidence type="ECO:0000256" key="8">
    <source>
        <dbReference type="ARBA" id="ARBA00022801"/>
    </source>
</evidence>
<feature type="disulfide bond" evidence="15">
    <location>
        <begin position="531"/>
        <end position="569"/>
    </location>
</feature>
<comment type="caution">
    <text evidence="16">Lacks conserved residue(s) required for the propagation of feature annotation.</text>
</comment>
<feature type="binding site" evidence="14">
    <location>
        <position position="415"/>
    </location>
    <ligand>
        <name>Ca(2+)</name>
        <dbReference type="ChEBI" id="CHEBI:29108"/>
        <label>2</label>
    </ligand>
</feature>
<dbReference type="GO" id="GO:0006508">
    <property type="term" value="P:proteolysis"/>
    <property type="evidence" value="ECO:0007669"/>
    <property type="project" value="UniProtKB-KW"/>
</dbReference>
<feature type="chain" id="PRO_5010288221" evidence="17">
    <location>
        <begin position="17"/>
        <end position="861"/>
    </location>
</feature>
<keyword evidence="12" id="KW-0325">Glycoprotein</keyword>
<feature type="disulfide bond" evidence="15">
    <location>
        <begin position="450"/>
        <end position="480"/>
    </location>
</feature>
<keyword evidence="10" id="KW-0482">Metalloprotease</keyword>
<dbReference type="InterPro" id="IPR036383">
    <property type="entry name" value="TSP1_rpt_sf"/>
</dbReference>
<feature type="binding site" evidence="14">
    <location>
        <position position="299"/>
    </location>
    <ligand>
        <name>Ca(2+)</name>
        <dbReference type="ChEBI" id="CHEBI:29108"/>
        <label>2</label>
    </ligand>
</feature>
<dbReference type="InterPro" id="IPR045371">
    <property type="entry name" value="ADAMTS_CR_3"/>
</dbReference>
<feature type="disulfide bond" evidence="15">
    <location>
        <begin position="334"/>
        <end position="412"/>
    </location>
</feature>
<dbReference type="GO" id="GO:0046872">
    <property type="term" value="F:metal ion binding"/>
    <property type="evidence" value="ECO:0007669"/>
    <property type="project" value="UniProtKB-KW"/>
</dbReference>
<evidence type="ECO:0000256" key="6">
    <source>
        <dbReference type="ARBA" id="ARBA00022729"/>
    </source>
</evidence>
<dbReference type="PROSITE" id="PS50215">
    <property type="entry name" value="ADAM_MEPRO"/>
    <property type="match status" value="1"/>
</dbReference>
<dbReference type="Pfam" id="PF00090">
    <property type="entry name" value="TSP_1"/>
    <property type="match status" value="1"/>
</dbReference>
<keyword evidence="5 14" id="KW-0479">Metal-binding</keyword>
<dbReference type="PROSITE" id="PS50092">
    <property type="entry name" value="TSP1"/>
    <property type="match status" value="2"/>
</dbReference>
<dbReference type="Pfam" id="PF17771">
    <property type="entry name" value="ADAMTS_CR_2"/>
    <property type="match status" value="1"/>
</dbReference>
<evidence type="ECO:0000256" key="16">
    <source>
        <dbReference type="PROSITE-ProRule" id="PRU00276"/>
    </source>
</evidence>
<feature type="signal peptide" evidence="17">
    <location>
        <begin position="1"/>
        <end position="16"/>
    </location>
</feature>
<dbReference type="Pfam" id="PF01421">
    <property type="entry name" value="Reprolysin"/>
    <property type="match status" value="1"/>
</dbReference>
<dbReference type="GO" id="GO:0031012">
    <property type="term" value="C:extracellular matrix"/>
    <property type="evidence" value="ECO:0007669"/>
    <property type="project" value="TreeGrafter"/>
</dbReference>
<keyword evidence="14" id="KW-0106">Calcium</keyword>
<feature type="binding site" evidence="14 16">
    <location>
        <position position="360"/>
    </location>
    <ligand>
        <name>Zn(2+)</name>
        <dbReference type="ChEBI" id="CHEBI:29105"/>
        <note>catalytic</note>
    </ligand>
</feature>
<protein>
    <submittedName>
        <fullName evidence="20">A disintegrin and metalloproteinase with thrombospondin motifs 18-like</fullName>
    </submittedName>
</protein>
<dbReference type="SUPFAM" id="SSF82895">
    <property type="entry name" value="TSP-1 type 1 repeat"/>
    <property type="match status" value="2"/>
</dbReference>
<comment type="subcellular location">
    <subcellularLocation>
        <location evidence="1">Secreted</location>
        <location evidence="1">Extracellular space</location>
        <location evidence="1">Extracellular matrix</location>
    </subcellularLocation>
</comment>
<dbReference type="InParanoid" id="A0A1S3JUF4"/>
<evidence type="ECO:0000256" key="5">
    <source>
        <dbReference type="ARBA" id="ARBA00022723"/>
    </source>
</evidence>
<dbReference type="Pfam" id="PF05986">
    <property type="entry name" value="ADAMTS_spacer1"/>
    <property type="match status" value="1"/>
</dbReference>
<reference evidence="20" key="1">
    <citation type="submission" date="2025-08" db="UniProtKB">
        <authorList>
            <consortium name="RefSeq"/>
        </authorList>
    </citation>
    <scope>IDENTIFICATION</scope>
    <source>
        <tissue evidence="20">Gonads</tissue>
    </source>
</reference>
<dbReference type="InterPro" id="IPR002870">
    <property type="entry name" value="Peptidase_M12B_N"/>
</dbReference>
<keyword evidence="8" id="KW-0378">Hydrolase</keyword>
<feature type="disulfide bond" evidence="15">
    <location>
        <begin position="542"/>
        <end position="554"/>
    </location>
</feature>
<dbReference type="GO" id="GO:0004222">
    <property type="term" value="F:metalloendopeptidase activity"/>
    <property type="evidence" value="ECO:0007669"/>
    <property type="project" value="InterPro"/>
</dbReference>
<dbReference type="InterPro" id="IPR050439">
    <property type="entry name" value="ADAMTS_ADAMTS-like"/>
</dbReference>
<feature type="binding site" evidence="14">
    <location>
        <position position="415"/>
    </location>
    <ligand>
        <name>Ca(2+)</name>
        <dbReference type="ChEBI" id="CHEBI:29108"/>
        <label>1</label>
    </ligand>
</feature>
<keyword evidence="7" id="KW-0677">Repeat</keyword>
<dbReference type="KEGG" id="lak:106176057"/>
<evidence type="ECO:0000256" key="14">
    <source>
        <dbReference type="PIRSR" id="PIRSR613273-2"/>
    </source>
</evidence>
<dbReference type="PRINTS" id="PR01857">
    <property type="entry name" value="ADAMTSFAMILY"/>
</dbReference>
<dbReference type="CDD" id="cd04273">
    <property type="entry name" value="ZnMc_ADAMTS_like"/>
    <property type="match status" value="1"/>
</dbReference>
<feature type="disulfide bond" evidence="15">
    <location>
        <begin position="466"/>
        <end position="500"/>
    </location>
</feature>
<dbReference type="Gene3D" id="2.60.120.830">
    <property type="match status" value="1"/>
</dbReference>
<dbReference type="InterPro" id="IPR010294">
    <property type="entry name" value="ADAMTS_spacer1"/>
</dbReference>
<evidence type="ECO:0000256" key="7">
    <source>
        <dbReference type="ARBA" id="ARBA00022737"/>
    </source>
</evidence>
<feature type="binding site" evidence="14">
    <location>
        <position position="216"/>
    </location>
    <ligand>
        <name>Ca(2+)</name>
        <dbReference type="ChEBI" id="CHEBI:29108"/>
        <label>2</label>
    </ligand>
</feature>
<dbReference type="Gene3D" id="3.40.390.10">
    <property type="entry name" value="Collagenase (Catalytic Domain)"/>
    <property type="match status" value="1"/>
</dbReference>
<evidence type="ECO:0000259" key="18">
    <source>
        <dbReference type="PROSITE" id="PS50215"/>
    </source>
</evidence>
<dbReference type="GeneID" id="106176057"/>
<dbReference type="InterPro" id="IPR024079">
    <property type="entry name" value="MetalloPept_cat_dom_sf"/>
</dbReference>
<feature type="domain" description="Peptidase M12B" evidence="18">
    <location>
        <begin position="213"/>
        <end position="417"/>
    </location>
</feature>
<evidence type="ECO:0000256" key="17">
    <source>
        <dbReference type="SAM" id="SignalP"/>
    </source>
</evidence>
<dbReference type="SMART" id="SM00209">
    <property type="entry name" value="TSP1"/>
    <property type="match status" value="2"/>
</dbReference>
<evidence type="ECO:0000256" key="12">
    <source>
        <dbReference type="ARBA" id="ARBA00023180"/>
    </source>
</evidence>
<dbReference type="Gene3D" id="2.20.100.10">
    <property type="entry name" value="Thrombospondin type-1 (TSP1) repeat"/>
    <property type="match status" value="2"/>
</dbReference>
<dbReference type="InterPro" id="IPR001590">
    <property type="entry name" value="Peptidase_M12B"/>
</dbReference>
<evidence type="ECO:0000256" key="10">
    <source>
        <dbReference type="ARBA" id="ARBA00023049"/>
    </source>
</evidence>
<feature type="active site" evidence="13 16">
    <location>
        <position position="357"/>
    </location>
</feature>
<dbReference type="FunFam" id="2.20.100.10:FF:000001">
    <property type="entry name" value="semaphorin-5A isoform X1"/>
    <property type="match status" value="1"/>
</dbReference>
<dbReference type="Gene3D" id="3.40.1620.60">
    <property type="match status" value="1"/>
</dbReference>
<evidence type="ECO:0000313" key="20">
    <source>
        <dbReference type="RefSeq" id="XP_013413726.1"/>
    </source>
</evidence>
<evidence type="ECO:0000256" key="1">
    <source>
        <dbReference type="ARBA" id="ARBA00004498"/>
    </source>
</evidence>
<feature type="binding site" evidence="14 16">
    <location>
        <position position="356"/>
    </location>
    <ligand>
        <name>Zn(2+)</name>
        <dbReference type="ChEBI" id="CHEBI:29105"/>
        <note>catalytic</note>
    </ligand>
</feature>
<dbReference type="InterPro" id="IPR041645">
    <property type="entry name" value="ADAMTS_CR_2"/>
</dbReference>
<name>A0A1S3JUF4_LINAN</name>
<sequence length="861" mass="94305">MRLVFLLLTAVVSAESLQFHHGLSENDLIHYFGTNKRHEVPDYDIITPTRVPTPVQSLRHRRDSGVDDFKKYHLTAFGEEYPLSLVKNERLIPSECLVHRMGHNGTTHVVPCRASANQNCYYLGESAFHNGSIAAVSTCRGLHGMVSTEHHDLLITPLKEKHRQHLTEKQLAEHEHPHVVYKRVPKTKTCRVKRSDSVLKSLTTRHKRAAGEKTIELMVVVDTKMWWYHEQDTQRYVLTSLNVAAQRYLHHSLGQDIIFSVVKLVILEQQQNGLDITPDADFTLSKFCNWQAGINPYDDNNPQHADGAILITRENIHQNGEEATTGLAYVGGMCNQRSKCAYVEDTGLDMGLTIAHEAGHNLGMNHDGDGNACANSNNLMSSDGGKGPSSLLWSSCSAQQLRSFLATSQANCLTDSPPSTQLKLIEDKPGLVYDGDAQCKLRHGEGSTLCGLAVTKMLTANYGDECSRLVCTDPTREGYCTAGGAPRMDGTACDQNRKWCIMGKCVDTTGPTVDGGWSAWDAQWSACSRSCGGGVRMKRRYCNNPKPGPGGQNCIGDSFVAEMCNPQVCATSQYSFKAEQCAATNSQPFNGALHTWEPYQRLSGDAQCELSCQAVGAGFIATRGKGQYLDGTECSGDGISSFSRCVDAKCMPFGCDGQLNSGKVYDRCGVCDGAGDTCQVRSGTYTEGREKEYVPFVTIPTGATGIDVTNSNYYSHMNAVVNGKAIFSPDGNGPDNSGTYSRDGVTVSYRKRGPEKISIVGPVTSPVQLQVWRQYGDGYVGVNPEIAYKYYEASNVQVSSDFQWKSKITQCSTSCGTGQQLSEAYCVRMTDGTQVADHYCDFRTKPSVNSRPCNTQPCPAR</sequence>
<feature type="disulfide bond" evidence="15">
    <location>
        <begin position="527"/>
        <end position="564"/>
    </location>
</feature>
<comment type="cofactor">
    <cofactor evidence="14">
        <name>Zn(2+)</name>
        <dbReference type="ChEBI" id="CHEBI:29105"/>
    </cofactor>
    <text evidence="14">Binds 1 zinc ion per subunit.</text>
</comment>
<dbReference type="SUPFAM" id="SSF55486">
    <property type="entry name" value="Metalloproteases ('zincins'), catalytic domain"/>
    <property type="match status" value="1"/>
</dbReference>
<evidence type="ECO:0000256" key="3">
    <source>
        <dbReference type="ARBA" id="ARBA00022530"/>
    </source>
</evidence>
<feature type="disulfide bond" evidence="15">
    <location>
        <begin position="288"/>
        <end position="340"/>
    </location>
</feature>
<evidence type="ECO:0000256" key="11">
    <source>
        <dbReference type="ARBA" id="ARBA00023157"/>
    </source>
</evidence>
<feature type="binding site" evidence="14">
    <location>
        <position position="299"/>
    </location>
    <ligand>
        <name>Ca(2+)</name>
        <dbReference type="ChEBI" id="CHEBI:29108"/>
        <label>1</label>
    </ligand>
</feature>